<name>A0A1L3JK66_9FLAO</name>
<dbReference type="InterPro" id="IPR011343">
    <property type="entry name" value="DeoC"/>
</dbReference>
<dbReference type="PANTHER" id="PTHR10889:SF1">
    <property type="entry name" value="DEOXYRIBOSE-PHOSPHATE ALDOLASE"/>
    <property type="match status" value="1"/>
</dbReference>
<dbReference type="Proteomes" id="UP000181898">
    <property type="component" value="Chromosome"/>
</dbReference>
<dbReference type="Gene3D" id="3.20.20.70">
    <property type="entry name" value="Aldolase class I"/>
    <property type="match status" value="1"/>
</dbReference>
<sequence>MNINNYIDSTYLKTAEQAHISVEETTQRNVELIEDAIKYEMKLVMLRSNYITVAKELISENNSEVLIGTVIDFPEGNSSVDVKISEAKKAIELGADELDFVINYNAFKNGDLTLIKTEVVNCTKLCLENNKTVKWIIEIAALSNEEIIVLSQLIKNIVISNFEESNFENIFVKSSTGFFQTENNKPSGATFEAMKLIVENASPLKIKAAGGVKTLEQAKKMISIGVDRIGTSSAKQIILNLNTETDY</sequence>
<evidence type="ECO:0000256" key="1">
    <source>
        <dbReference type="ARBA" id="ARBA00022490"/>
    </source>
</evidence>
<dbReference type="AlphaFoldDB" id="A0A1L3JK66"/>
<accession>A0A1L3JK66</accession>
<dbReference type="SMART" id="SM01133">
    <property type="entry name" value="DeoC"/>
    <property type="match status" value="1"/>
</dbReference>
<dbReference type="OrthoDB" id="9778711at2"/>
<keyword evidence="2" id="KW-0704">Schiff base</keyword>
<evidence type="ECO:0000313" key="4">
    <source>
        <dbReference type="EMBL" id="APG65556.1"/>
    </source>
</evidence>
<dbReference type="Pfam" id="PF01791">
    <property type="entry name" value="DeoC"/>
    <property type="match status" value="1"/>
</dbReference>
<dbReference type="RefSeq" id="WP_072556080.1">
    <property type="nucleotide sequence ID" value="NZ_CP018155.1"/>
</dbReference>
<keyword evidence="5" id="KW-1185">Reference proteome</keyword>
<dbReference type="GO" id="GO:0016052">
    <property type="term" value="P:carbohydrate catabolic process"/>
    <property type="evidence" value="ECO:0007669"/>
    <property type="project" value="TreeGrafter"/>
</dbReference>
<proteinExistence type="predicted"/>
<organism evidence="4 5">
    <name type="scientific">Tenacibaculum todarodis</name>
    <dbReference type="NCBI Taxonomy" id="1850252"/>
    <lineage>
        <taxon>Bacteria</taxon>
        <taxon>Pseudomonadati</taxon>
        <taxon>Bacteroidota</taxon>
        <taxon>Flavobacteriia</taxon>
        <taxon>Flavobacteriales</taxon>
        <taxon>Flavobacteriaceae</taxon>
        <taxon>Tenacibaculum</taxon>
    </lineage>
</organism>
<reference evidence="4 5" key="1">
    <citation type="submission" date="2016-11" db="EMBL/GenBank/DDBJ databases">
        <title>Tenacibaculum sp. LPB0136, isolated from marine environment.</title>
        <authorList>
            <person name="Kim E."/>
            <person name="Yi H."/>
        </authorList>
    </citation>
    <scope>NUCLEOTIDE SEQUENCE [LARGE SCALE GENOMIC DNA]</scope>
    <source>
        <strain evidence="4 5">LPB0136</strain>
    </source>
</reference>
<dbReference type="InterPro" id="IPR002915">
    <property type="entry name" value="DeoC/FbaB/LacD_aldolase"/>
</dbReference>
<protein>
    <recommendedName>
        <fullName evidence="3">Deoxyribose-phosphate aldolase</fullName>
        <ecNumber evidence="3">4.1.2.4</ecNumber>
    </recommendedName>
</protein>
<dbReference type="GO" id="GO:0005737">
    <property type="term" value="C:cytoplasm"/>
    <property type="evidence" value="ECO:0007669"/>
    <property type="project" value="InterPro"/>
</dbReference>
<dbReference type="PANTHER" id="PTHR10889">
    <property type="entry name" value="DEOXYRIBOSE-PHOSPHATE ALDOLASE"/>
    <property type="match status" value="1"/>
</dbReference>
<dbReference type="GO" id="GO:0009264">
    <property type="term" value="P:deoxyribonucleotide catabolic process"/>
    <property type="evidence" value="ECO:0007669"/>
    <property type="project" value="UniProtKB-UniRule"/>
</dbReference>
<dbReference type="NCBIfam" id="TIGR00126">
    <property type="entry name" value="deoC"/>
    <property type="match status" value="1"/>
</dbReference>
<dbReference type="InterPro" id="IPR013785">
    <property type="entry name" value="Aldolase_TIM"/>
</dbReference>
<dbReference type="KEGG" id="ten:LPB136_09370"/>
<dbReference type="EMBL" id="CP018155">
    <property type="protein sequence ID" value="APG65556.1"/>
    <property type="molecule type" value="Genomic_DNA"/>
</dbReference>
<gene>
    <name evidence="4" type="ORF">LPB136_09370</name>
</gene>
<evidence type="ECO:0000313" key="5">
    <source>
        <dbReference type="Proteomes" id="UP000181898"/>
    </source>
</evidence>
<dbReference type="SUPFAM" id="SSF51569">
    <property type="entry name" value="Aldolase"/>
    <property type="match status" value="1"/>
</dbReference>
<dbReference type="GO" id="GO:0004139">
    <property type="term" value="F:deoxyribose-phosphate aldolase activity"/>
    <property type="evidence" value="ECO:0007669"/>
    <property type="project" value="UniProtKB-UniRule"/>
</dbReference>
<dbReference type="PIRSF" id="PIRSF001357">
    <property type="entry name" value="DeoC"/>
    <property type="match status" value="1"/>
</dbReference>
<evidence type="ECO:0000256" key="2">
    <source>
        <dbReference type="ARBA" id="ARBA00023270"/>
    </source>
</evidence>
<dbReference type="EC" id="4.1.2.4" evidence="3"/>
<evidence type="ECO:0000256" key="3">
    <source>
        <dbReference type="NCBIfam" id="TIGR00126"/>
    </source>
</evidence>
<dbReference type="STRING" id="1850252.LPB136_09370"/>
<keyword evidence="1" id="KW-0963">Cytoplasm</keyword>